<dbReference type="EMBL" id="MPTB01000028">
    <property type="protein sequence ID" value="OMD45065.1"/>
    <property type="molecule type" value="Genomic_DNA"/>
</dbReference>
<evidence type="ECO:0000256" key="1">
    <source>
        <dbReference type="ARBA" id="ARBA00023587"/>
    </source>
</evidence>
<dbReference type="Pfam" id="PF03319">
    <property type="entry name" value="EutN_CcmL"/>
    <property type="match status" value="1"/>
</dbReference>
<dbReference type="SUPFAM" id="SSF159133">
    <property type="entry name" value="EutN/CcmL-like"/>
    <property type="match status" value="1"/>
</dbReference>
<organism evidence="4 5">
    <name type="scientific">Paenibacillus borealis</name>
    <dbReference type="NCBI Taxonomy" id="160799"/>
    <lineage>
        <taxon>Bacteria</taxon>
        <taxon>Bacillati</taxon>
        <taxon>Bacillota</taxon>
        <taxon>Bacilli</taxon>
        <taxon>Bacillales</taxon>
        <taxon>Paenibacillaceae</taxon>
        <taxon>Paenibacillus</taxon>
    </lineage>
</organism>
<evidence type="ECO:0008006" key="6">
    <source>
        <dbReference type="Google" id="ProtNLM"/>
    </source>
</evidence>
<dbReference type="PANTHER" id="PTHR36539">
    <property type="entry name" value="ETHANOLAMINE UTILIZATION PROTEIN EUTN"/>
    <property type="match status" value="1"/>
</dbReference>
<keyword evidence="3" id="KW-1283">Bacterial microcompartment</keyword>
<evidence type="ECO:0000256" key="2">
    <source>
        <dbReference type="ARBA" id="ARBA00023669"/>
    </source>
</evidence>
<evidence type="ECO:0000313" key="4">
    <source>
        <dbReference type="EMBL" id="OMD45065.1"/>
    </source>
</evidence>
<keyword evidence="5" id="KW-1185">Reference proteome</keyword>
<dbReference type="Gene3D" id="2.40.50.220">
    <property type="entry name" value="EutN/Ccml"/>
    <property type="match status" value="1"/>
</dbReference>
<comment type="subcellular location">
    <subcellularLocation>
        <location evidence="1">Carboxysome</location>
    </subcellularLocation>
</comment>
<keyword evidence="2" id="KW-1282">Carboxysome</keyword>
<reference evidence="4 5" key="1">
    <citation type="submission" date="2016-10" db="EMBL/GenBank/DDBJ databases">
        <title>Paenibacillus species isolates.</title>
        <authorList>
            <person name="Beno S.M."/>
        </authorList>
    </citation>
    <scope>NUCLEOTIDE SEQUENCE [LARGE SCALE GENOMIC DNA]</scope>
    <source>
        <strain evidence="4 5">FSL H7-0744</strain>
    </source>
</reference>
<sequence>MILGRVVGNVVSTMKKKELDKYKLFLIESLHPKLGKNREVFVALDLVGAGIGDCVLVVKGSQAQHVFHEKTPADAAIVGIVDTVNTIDPKIF</sequence>
<dbReference type="InterPro" id="IPR036677">
    <property type="entry name" value="EutN_CcmL_sf"/>
</dbReference>
<proteinExistence type="predicted"/>
<dbReference type="Proteomes" id="UP000187412">
    <property type="component" value="Unassembled WGS sequence"/>
</dbReference>
<gene>
    <name evidence="4" type="ORF">BSK56_20965</name>
</gene>
<protein>
    <recommendedName>
        <fullName evidence="6">Ethanolamine utilization protein EutN</fullName>
    </recommendedName>
</protein>
<accession>A0ABX3H7K7</accession>
<name>A0ABX3H7K7_PAEBO</name>
<evidence type="ECO:0000256" key="3">
    <source>
        <dbReference type="ARBA" id="ARBA00024446"/>
    </source>
</evidence>
<dbReference type="PROSITE" id="PS51932">
    <property type="entry name" value="BMV"/>
    <property type="match status" value="1"/>
</dbReference>
<dbReference type="CDD" id="cd01614">
    <property type="entry name" value="EutN_CcmL"/>
    <property type="match status" value="1"/>
</dbReference>
<dbReference type="PANTHER" id="PTHR36539:SF1">
    <property type="entry name" value="BACTERIAL MICROCOMPARTMENT SHELL VERTEX PROTEIN EUTN"/>
    <property type="match status" value="1"/>
</dbReference>
<comment type="caution">
    <text evidence="4">The sequence shown here is derived from an EMBL/GenBank/DDBJ whole genome shotgun (WGS) entry which is preliminary data.</text>
</comment>
<evidence type="ECO:0000313" key="5">
    <source>
        <dbReference type="Proteomes" id="UP000187412"/>
    </source>
</evidence>
<dbReference type="RefSeq" id="WP_076112589.1">
    <property type="nucleotide sequence ID" value="NZ_MPTB01000028.1"/>
</dbReference>
<dbReference type="InterPro" id="IPR004992">
    <property type="entry name" value="EutN_CcmL"/>
</dbReference>